<dbReference type="Proteomes" id="UP000294562">
    <property type="component" value="Unassembled WGS sequence"/>
</dbReference>
<proteinExistence type="predicted"/>
<dbReference type="OrthoDB" id="9789567at2"/>
<keyword evidence="1" id="KW-0671">Queuosine biosynthesis</keyword>
<organism evidence="2 3">
    <name type="scientific">Meridianimarinicoccus aquatilis</name>
    <dbReference type="NCBI Taxonomy" id="2552766"/>
    <lineage>
        <taxon>Bacteria</taxon>
        <taxon>Pseudomonadati</taxon>
        <taxon>Pseudomonadota</taxon>
        <taxon>Alphaproteobacteria</taxon>
        <taxon>Rhodobacterales</taxon>
        <taxon>Paracoccaceae</taxon>
        <taxon>Meridianimarinicoccus</taxon>
    </lineage>
</organism>
<dbReference type="Pfam" id="PF06508">
    <property type="entry name" value="QueC"/>
    <property type="match status" value="1"/>
</dbReference>
<reference evidence="2 3" key="1">
    <citation type="submission" date="2019-03" db="EMBL/GenBank/DDBJ databases">
        <title>Rhodobacteraceae bacterium SM1902, a new member of the family Rhodobacteraceae isolated from Yantai.</title>
        <authorList>
            <person name="Sun Y."/>
        </authorList>
    </citation>
    <scope>NUCLEOTIDE SEQUENCE [LARGE SCALE GENOMIC DNA]</scope>
    <source>
        <strain evidence="2 3">SM1902</strain>
    </source>
</reference>
<protein>
    <recommendedName>
        <fullName evidence="4">7-cyano-7-deazaguanine synthase</fullName>
    </recommendedName>
</protein>
<dbReference type="EMBL" id="SMZO01000001">
    <property type="protein sequence ID" value="TDL91374.1"/>
    <property type="molecule type" value="Genomic_DNA"/>
</dbReference>
<dbReference type="InterPro" id="IPR018317">
    <property type="entry name" value="QueC"/>
</dbReference>
<accession>A0A4R6B4K5</accession>
<evidence type="ECO:0000313" key="2">
    <source>
        <dbReference type="EMBL" id="TDL91374.1"/>
    </source>
</evidence>
<dbReference type="GO" id="GO:0008616">
    <property type="term" value="P:tRNA queuosine(34) biosynthetic process"/>
    <property type="evidence" value="ECO:0007669"/>
    <property type="project" value="UniProtKB-KW"/>
</dbReference>
<dbReference type="AlphaFoldDB" id="A0A4R6B4K5"/>
<dbReference type="SUPFAM" id="SSF52402">
    <property type="entry name" value="Adenine nucleotide alpha hydrolases-like"/>
    <property type="match status" value="1"/>
</dbReference>
<evidence type="ECO:0008006" key="4">
    <source>
        <dbReference type="Google" id="ProtNLM"/>
    </source>
</evidence>
<dbReference type="Gene3D" id="3.40.50.620">
    <property type="entry name" value="HUPs"/>
    <property type="match status" value="1"/>
</dbReference>
<comment type="caution">
    <text evidence="2">The sequence shown here is derived from an EMBL/GenBank/DDBJ whole genome shotgun (WGS) entry which is preliminary data.</text>
</comment>
<keyword evidence="3" id="KW-1185">Reference proteome</keyword>
<sequence>MGGGAIPFEHRVRCLPPLTKSGGDAQLCLEIDGQPVGVKVCISHLNAQLVAELPDRTLDLLEVAAVVYGADAGVSRGGTADQHMGARWNRHFEVEMPVRDHDFWNCTEVVSALEEMLMFLSGDRFAFRFVAKEDGEAERSLFFKFDEGSAWRATRVMMFSGGLDSFAGALEEVAEQGERVALVSHFSASKIAPVQRQLHKALASRFGENSCRHIPVQVQMVGRGLKEGTHRARSFLFAALGAVTAKAFGLNRVSFYENGVVSLNLSPVGNVLGTRATRTTHPQTLSRFSDFLSRVFTSETRIDNPFFWRTKREVVEAVARLGMSELIAQTRSCADVHNQTKQHIHCGRCSQCIDRRFAVLAAGLTRFDPEEAYRVALMDDARNDLRDREIALSYLRSAHAYEHVTPSELERALPAVVSAVAHLEQPTETALEMIARLLKRHGTGVSDVMRATLKAKDAVDFPDGSLPRLYGEAQRPELLPHMPVPSRPIAKPSNLMVMEVNTKRRRVVIDERIFVERNATADLLIALADKWLEGAGQGMTPLDYPLASSAFLANALKLEGDEAVRQRVNRAKTVLKKKMASSGREQQEAEAIIENVPWHGYRLTPDRVAVRKVKSE</sequence>
<gene>
    <name evidence="2" type="ORF">E2L05_00205</name>
</gene>
<dbReference type="InterPro" id="IPR014729">
    <property type="entry name" value="Rossmann-like_a/b/a_fold"/>
</dbReference>
<name>A0A4R6B4K5_9RHOB</name>
<evidence type="ECO:0000256" key="1">
    <source>
        <dbReference type="ARBA" id="ARBA00022785"/>
    </source>
</evidence>
<evidence type="ECO:0000313" key="3">
    <source>
        <dbReference type="Proteomes" id="UP000294562"/>
    </source>
</evidence>